<reference evidence="1 2" key="1">
    <citation type="submission" date="2020-04" db="EMBL/GenBank/DDBJ databases">
        <authorList>
            <person name="Doyle D.A."/>
        </authorList>
    </citation>
    <scope>NUCLEOTIDE SEQUENCE [LARGE SCALE GENOMIC DNA]</scope>
    <source>
        <strain evidence="1 2">P21</strain>
    </source>
</reference>
<dbReference type="InterPro" id="IPR015943">
    <property type="entry name" value="WD40/YVTN_repeat-like_dom_sf"/>
</dbReference>
<dbReference type="Gene3D" id="2.130.10.10">
    <property type="entry name" value="YVTN repeat-like/Quinoprotein amine dehydrogenase"/>
    <property type="match status" value="1"/>
</dbReference>
<name>A0A7Y0EFA4_9CLOT</name>
<dbReference type="AlphaFoldDB" id="A0A7Y0EFA4"/>
<proteinExistence type="predicted"/>
<evidence type="ECO:0000313" key="2">
    <source>
        <dbReference type="Proteomes" id="UP000537131"/>
    </source>
</evidence>
<dbReference type="InterPro" id="IPR011044">
    <property type="entry name" value="Quino_amine_DH_bsu"/>
</dbReference>
<comment type="caution">
    <text evidence="1">The sequence shown here is derived from an EMBL/GenBank/DDBJ whole genome shotgun (WGS) entry which is preliminary data.</text>
</comment>
<sequence>MKVYELYSSTYGNYVIAGAFEKDTQVWNMRTYTKIIDLKTKYRSGGKRLAISDNGQFCAAAAYNRFGVALYDAKSGDVIWNIKEIKHIQRIRFTRNDENLSVSNNEDQTFILDLKDGKIISKINGAKDIIYNKYNSDLIMNDYYIKYNNCRIEPKKEKLILGVCCLPNGFACSTVGEGLYVYNTEGLLMWKADNNKNEHFVSISYLKKYKYVCGIVYKYDSPRTIPYYVVYCYDAGTGDLKYAHDLDEGFSYAFIKESEQIISGSGRVFQLNEAGADVIKQIKF</sequence>
<organism evidence="1 2">
    <name type="scientific">Clostridium muellerianum</name>
    <dbReference type="NCBI Taxonomy" id="2716538"/>
    <lineage>
        <taxon>Bacteria</taxon>
        <taxon>Bacillati</taxon>
        <taxon>Bacillota</taxon>
        <taxon>Clostridia</taxon>
        <taxon>Eubacteriales</taxon>
        <taxon>Clostridiaceae</taxon>
        <taxon>Clostridium</taxon>
    </lineage>
</organism>
<dbReference type="EMBL" id="JABBNI010000013">
    <property type="protein sequence ID" value="NMM62449.1"/>
    <property type="molecule type" value="Genomic_DNA"/>
</dbReference>
<gene>
    <name evidence="1" type="ORF">HBE96_07045</name>
</gene>
<keyword evidence="2" id="KW-1185">Reference proteome</keyword>
<dbReference type="Proteomes" id="UP000537131">
    <property type="component" value="Unassembled WGS sequence"/>
</dbReference>
<dbReference type="SUPFAM" id="SSF50969">
    <property type="entry name" value="YVTN repeat-like/Quinoprotein amine dehydrogenase"/>
    <property type="match status" value="1"/>
</dbReference>
<evidence type="ECO:0000313" key="1">
    <source>
        <dbReference type="EMBL" id="NMM62449.1"/>
    </source>
</evidence>
<protein>
    <submittedName>
        <fullName evidence="1">WD40 repeat domain-containing protein</fullName>
    </submittedName>
</protein>
<accession>A0A7Y0EFA4</accession>
<dbReference type="RefSeq" id="WP_169297053.1">
    <property type="nucleotide sequence ID" value="NZ_JABBNI010000013.1"/>
</dbReference>
<reference evidence="1 2" key="2">
    <citation type="submission" date="2020-06" db="EMBL/GenBank/DDBJ databases">
        <title>Complete Genome Sequence of Clostridium muelleri sp. nov. P21T, an Acid-Alcohol Producing Acetogen Isolated from Old Hay.</title>
        <authorList>
            <person name="Duncan K.E."/>
            <person name="Tanner R.S."/>
        </authorList>
    </citation>
    <scope>NUCLEOTIDE SEQUENCE [LARGE SCALE GENOMIC DNA]</scope>
    <source>
        <strain evidence="1 2">P21</strain>
    </source>
</reference>